<dbReference type="EMBL" id="BKCJ010997833">
    <property type="protein sequence ID" value="GFC63407.1"/>
    <property type="molecule type" value="Genomic_DNA"/>
</dbReference>
<evidence type="ECO:0000313" key="2">
    <source>
        <dbReference type="EMBL" id="GFC63407.1"/>
    </source>
</evidence>
<comment type="caution">
    <text evidence="2">The sequence shown here is derived from an EMBL/GenBank/DDBJ whole genome shotgun (WGS) entry which is preliminary data.</text>
</comment>
<accession>A0A699QEC8</accession>
<protein>
    <submittedName>
        <fullName evidence="2">Uncharacterized protein</fullName>
    </submittedName>
</protein>
<dbReference type="AlphaFoldDB" id="A0A699QEC8"/>
<organism evidence="2">
    <name type="scientific">Tanacetum cinerariifolium</name>
    <name type="common">Dalmatian daisy</name>
    <name type="synonym">Chrysanthemum cinerariifolium</name>
    <dbReference type="NCBI Taxonomy" id="118510"/>
    <lineage>
        <taxon>Eukaryota</taxon>
        <taxon>Viridiplantae</taxon>
        <taxon>Streptophyta</taxon>
        <taxon>Embryophyta</taxon>
        <taxon>Tracheophyta</taxon>
        <taxon>Spermatophyta</taxon>
        <taxon>Magnoliopsida</taxon>
        <taxon>eudicotyledons</taxon>
        <taxon>Gunneridae</taxon>
        <taxon>Pentapetalae</taxon>
        <taxon>asterids</taxon>
        <taxon>campanulids</taxon>
        <taxon>Asterales</taxon>
        <taxon>Asteraceae</taxon>
        <taxon>Asteroideae</taxon>
        <taxon>Anthemideae</taxon>
        <taxon>Anthemidinae</taxon>
        <taxon>Tanacetum</taxon>
    </lineage>
</organism>
<evidence type="ECO:0000256" key="1">
    <source>
        <dbReference type="SAM" id="MobiDB-lite"/>
    </source>
</evidence>
<feature type="compositionally biased region" description="Basic and acidic residues" evidence="1">
    <location>
        <begin position="11"/>
        <end position="27"/>
    </location>
</feature>
<gene>
    <name evidence="2" type="ORF">Tci_835377</name>
</gene>
<proteinExistence type="predicted"/>
<sequence>VDVPGVSGAETHVHTHAPGESKAHNRLPDSILSSTDGRDSLSNGRHETRDGRHAGRVASTACATEET</sequence>
<feature type="compositionally biased region" description="Basic and acidic residues" evidence="1">
    <location>
        <begin position="36"/>
        <end position="53"/>
    </location>
</feature>
<name>A0A699QEC8_TANCI</name>
<reference evidence="2" key="1">
    <citation type="journal article" date="2019" name="Sci. Rep.">
        <title>Draft genome of Tanacetum cinerariifolium, the natural source of mosquito coil.</title>
        <authorList>
            <person name="Yamashiro T."/>
            <person name="Shiraishi A."/>
            <person name="Satake H."/>
            <person name="Nakayama K."/>
        </authorList>
    </citation>
    <scope>NUCLEOTIDE SEQUENCE</scope>
</reference>
<feature type="region of interest" description="Disordered" evidence="1">
    <location>
        <begin position="1"/>
        <end position="67"/>
    </location>
</feature>
<feature type="non-terminal residue" evidence="2">
    <location>
        <position position="1"/>
    </location>
</feature>